<evidence type="ECO:0000256" key="3">
    <source>
        <dbReference type="ARBA" id="ARBA00008435"/>
    </source>
</evidence>
<evidence type="ECO:0000256" key="9">
    <source>
        <dbReference type="ARBA" id="ARBA00022806"/>
    </source>
</evidence>
<dbReference type="InterPro" id="IPR010614">
    <property type="entry name" value="RAD3-like_helicase_DEAD"/>
</dbReference>
<dbReference type="GO" id="GO:0034085">
    <property type="term" value="P:establishment of sister chromatid cohesion"/>
    <property type="evidence" value="ECO:0007669"/>
    <property type="project" value="TreeGrafter"/>
</dbReference>
<dbReference type="GO" id="GO:0005634">
    <property type="term" value="C:nucleus"/>
    <property type="evidence" value="ECO:0007669"/>
    <property type="project" value="UniProtKB-SubCell"/>
</dbReference>
<dbReference type="GO" id="GO:0046872">
    <property type="term" value="F:metal ion binding"/>
    <property type="evidence" value="ECO:0007669"/>
    <property type="project" value="UniProtKB-KW"/>
</dbReference>
<keyword evidence="15" id="KW-0539">Nucleus</keyword>
<evidence type="ECO:0000256" key="4">
    <source>
        <dbReference type="ARBA" id="ARBA00016387"/>
    </source>
</evidence>
<dbReference type="GO" id="GO:0006974">
    <property type="term" value="P:DNA damage response"/>
    <property type="evidence" value="ECO:0007669"/>
    <property type="project" value="UniProtKB-ARBA"/>
</dbReference>
<keyword evidence="14" id="KW-0413">Isomerase</keyword>
<dbReference type="Pfam" id="PF13307">
    <property type="entry name" value="Helicase_C_2"/>
    <property type="match status" value="1"/>
</dbReference>
<comment type="caution">
    <text evidence="25">The sequence shown here is derived from an EMBL/GenBank/DDBJ whole genome shotgun (WGS) entry which is preliminary data.</text>
</comment>
<dbReference type="InterPro" id="IPR027417">
    <property type="entry name" value="P-loop_NTPase"/>
</dbReference>
<comment type="catalytic activity">
    <reaction evidence="22">
        <text>ATP + H2O = ADP + phosphate + H(+)</text>
        <dbReference type="Rhea" id="RHEA:13065"/>
        <dbReference type="ChEBI" id="CHEBI:15377"/>
        <dbReference type="ChEBI" id="CHEBI:15378"/>
        <dbReference type="ChEBI" id="CHEBI:30616"/>
        <dbReference type="ChEBI" id="CHEBI:43474"/>
        <dbReference type="ChEBI" id="CHEBI:456216"/>
        <dbReference type="EC" id="5.6.2.3"/>
    </reaction>
</comment>
<evidence type="ECO:0000256" key="20">
    <source>
        <dbReference type="ARBA" id="ARBA00045008"/>
    </source>
</evidence>
<evidence type="ECO:0000256" key="12">
    <source>
        <dbReference type="ARBA" id="ARBA00023014"/>
    </source>
</evidence>
<dbReference type="InterPro" id="IPR045028">
    <property type="entry name" value="DinG/Rad3-like"/>
</dbReference>
<dbReference type="PANTHER" id="PTHR11472:SF41">
    <property type="entry name" value="ATP-DEPENDENT DNA HELICASE DDX11-RELATED"/>
    <property type="match status" value="1"/>
</dbReference>
<dbReference type="SMART" id="SM00491">
    <property type="entry name" value="HELICc2"/>
    <property type="match status" value="1"/>
</dbReference>
<evidence type="ECO:0000256" key="21">
    <source>
        <dbReference type="ARBA" id="ARBA00045702"/>
    </source>
</evidence>
<dbReference type="EMBL" id="NAJN01000345">
    <property type="protein sequence ID" value="TKA74622.1"/>
    <property type="molecule type" value="Genomic_DNA"/>
</dbReference>
<evidence type="ECO:0000256" key="23">
    <source>
        <dbReference type="SAM" id="MobiDB-lite"/>
    </source>
</evidence>
<keyword evidence="7" id="KW-0547">Nucleotide-binding</keyword>
<feature type="region of interest" description="Disordered" evidence="23">
    <location>
        <begin position="86"/>
        <end position="114"/>
    </location>
</feature>
<comment type="subcellular location">
    <subcellularLocation>
        <location evidence="2">Nucleus</location>
    </subcellularLocation>
</comment>
<evidence type="ECO:0000256" key="7">
    <source>
        <dbReference type="ARBA" id="ARBA00022741"/>
    </source>
</evidence>
<keyword evidence="6" id="KW-0479">Metal-binding</keyword>
<evidence type="ECO:0000256" key="10">
    <source>
        <dbReference type="ARBA" id="ARBA00022840"/>
    </source>
</evidence>
<name>A0A4U0XCY5_9PEZI</name>
<dbReference type="GO" id="GO:0006139">
    <property type="term" value="P:nucleobase-containing compound metabolic process"/>
    <property type="evidence" value="ECO:0007669"/>
    <property type="project" value="InterPro"/>
</dbReference>
<feature type="region of interest" description="Disordered" evidence="23">
    <location>
        <begin position="462"/>
        <end position="486"/>
    </location>
</feature>
<feature type="domain" description="Helicase ATP-binding" evidence="24">
    <location>
        <begin position="1"/>
        <end position="399"/>
    </location>
</feature>
<dbReference type="GO" id="GO:0003677">
    <property type="term" value="F:DNA binding"/>
    <property type="evidence" value="ECO:0007669"/>
    <property type="project" value="UniProtKB-KW"/>
</dbReference>
<dbReference type="SMART" id="SM00488">
    <property type="entry name" value="DEXDc2"/>
    <property type="match status" value="1"/>
</dbReference>
<dbReference type="InterPro" id="IPR014013">
    <property type="entry name" value="Helic_SF1/SF2_ATP-bd_DinG/Rad3"/>
</dbReference>
<dbReference type="AlphaFoldDB" id="A0A4U0XCY5"/>
<evidence type="ECO:0000256" key="19">
    <source>
        <dbReference type="ARBA" id="ARBA00044998"/>
    </source>
</evidence>
<evidence type="ECO:0000256" key="11">
    <source>
        <dbReference type="ARBA" id="ARBA00023004"/>
    </source>
</evidence>
<dbReference type="GO" id="GO:0051536">
    <property type="term" value="F:iron-sulfur cluster binding"/>
    <property type="evidence" value="ECO:0007669"/>
    <property type="project" value="UniProtKB-KW"/>
</dbReference>
<proteinExistence type="inferred from homology"/>
<dbReference type="Pfam" id="PF06733">
    <property type="entry name" value="DEAD_2"/>
    <property type="match status" value="1"/>
</dbReference>
<accession>A0A4U0XCY5</accession>
<reference evidence="25 26" key="1">
    <citation type="submission" date="2017-03" db="EMBL/GenBank/DDBJ databases">
        <title>Genomes of endolithic fungi from Antarctica.</title>
        <authorList>
            <person name="Coleine C."/>
            <person name="Masonjones S."/>
            <person name="Stajich J.E."/>
        </authorList>
    </citation>
    <scope>NUCLEOTIDE SEQUENCE [LARGE SCALE GENOMIC DNA]</scope>
    <source>
        <strain evidence="25 26">CCFEE 5187</strain>
    </source>
</reference>
<organism evidence="25 26">
    <name type="scientific">Cryomyces minteri</name>
    <dbReference type="NCBI Taxonomy" id="331657"/>
    <lineage>
        <taxon>Eukaryota</taxon>
        <taxon>Fungi</taxon>
        <taxon>Dikarya</taxon>
        <taxon>Ascomycota</taxon>
        <taxon>Pezizomycotina</taxon>
        <taxon>Dothideomycetes</taxon>
        <taxon>Dothideomycetes incertae sedis</taxon>
        <taxon>Cryomyces</taxon>
    </lineage>
</organism>
<keyword evidence="10" id="KW-0067">ATP-binding</keyword>
<evidence type="ECO:0000256" key="8">
    <source>
        <dbReference type="ARBA" id="ARBA00022801"/>
    </source>
</evidence>
<dbReference type="CDD" id="cd18788">
    <property type="entry name" value="SF2_C_XPD"/>
    <property type="match status" value="1"/>
</dbReference>
<dbReference type="PROSITE" id="PS00690">
    <property type="entry name" value="DEAH_ATP_HELICASE"/>
    <property type="match status" value="1"/>
</dbReference>
<keyword evidence="11" id="KW-0408">Iron</keyword>
<gene>
    <name evidence="25" type="ORF">B0A49_06917</name>
</gene>
<keyword evidence="13" id="KW-0238">DNA-binding</keyword>
<comment type="function">
    <text evidence="21">ATP-dependent DNA helicase important for chromosome transmission and normal cell cycle progression in G(2)/M. May have a role in changing DNA topology to allow the loading of proteins involved in maintaining sister chromatid cohesion in the vicinity of the centromeres. Has a specific role in chromosome segregation during meiosis II.</text>
</comment>
<dbReference type="EC" id="5.6.2.3" evidence="18"/>
<evidence type="ECO:0000256" key="6">
    <source>
        <dbReference type="ARBA" id="ARBA00022723"/>
    </source>
</evidence>
<comment type="similarity">
    <text evidence="3">Belongs to the DEAD box helicase family. DEAH subfamily. DDX11/CHL1 sub-subfamily.</text>
</comment>
<evidence type="ECO:0000256" key="13">
    <source>
        <dbReference type="ARBA" id="ARBA00023125"/>
    </source>
</evidence>
<evidence type="ECO:0000256" key="16">
    <source>
        <dbReference type="ARBA" id="ARBA00023306"/>
    </source>
</evidence>
<dbReference type="GO" id="GO:0043139">
    <property type="term" value="F:5'-3' DNA helicase activity"/>
    <property type="evidence" value="ECO:0007669"/>
    <property type="project" value="UniProtKB-EC"/>
</dbReference>
<keyword evidence="26" id="KW-1185">Reference proteome</keyword>
<evidence type="ECO:0000256" key="14">
    <source>
        <dbReference type="ARBA" id="ARBA00023235"/>
    </source>
</evidence>
<keyword evidence="9" id="KW-0347">Helicase</keyword>
<dbReference type="Proteomes" id="UP000308768">
    <property type="component" value="Unassembled WGS sequence"/>
</dbReference>
<evidence type="ECO:0000256" key="2">
    <source>
        <dbReference type="ARBA" id="ARBA00004123"/>
    </source>
</evidence>
<dbReference type="PANTHER" id="PTHR11472">
    <property type="entry name" value="DNA REPAIR DEAD HELICASE RAD3/XP-D SUBFAMILY MEMBER"/>
    <property type="match status" value="1"/>
</dbReference>
<evidence type="ECO:0000256" key="1">
    <source>
        <dbReference type="ARBA" id="ARBA00001966"/>
    </source>
</evidence>
<sequence>MIQVANFVTCIPFIKGKSLSLICGSLTWLRDHKRKVFEEGLTPVAGDDEEPDWMLEHARKEKRRNALQQRADLETRLAKIRAKEKRVKERYQNVEPQQKRPKTTPGGKVSEEEDDEAQFVLDDYDSDENSVQKAATNVSTDFGISAETQALMKKLGIGVGDAPAEEEAELEDELKIFFCSRTHSQLSQFAGELRRVKLPPAIPPDPSGEETKVGTGLGEEVKHLTLGSRKNLCINPKVLKLGSATAINERCLELQQPGTSADHKCAYLPTKETEALVNDFRDHALAKIRDIEDLGMLGKRLGVCPYYASRPTIKPSEIVTLPYPLLLQKSAREALGLSLKGHVIIIDEAHNLMDAIAGIYSISVSLAQLQRSRAQIGMYLQKFRNRLKGKNRVYVTQTVRLLDSLAAYLSAQLSSKNIEGMVEAGDLLHGKGVDQINLYKLTRYLQESKLARKIEGYLVHNEQREQQQQKQTKRTTLTGGGGGQRRPDATIPVLTHIQGFLVALTNPSAEGRFFYSKTEDEGICLKYTLLDPQNHFREIVEEARAVVLAGGTMSPMSDYIQYLLSYLHPTRIMTLSCGHVIPASNLLACPVIQAQSGADFDFTFEKRNSDSMINDLGSAILSFIQHIPDGVVIFFPSYAYLNHVLSVWKKAPLQRKPHPASLYDRLAAQKPIFLEPRTTAASSSFASAAAAASSIDTTLAAYATAISSAPAHRGALLLSVVGGKLSEGINFSDALGRCVVVVGLPFPNPHSAEWKAKMAYVESKAATTTPLPGAGPAGKGAVAREYYENACMRAVNQCVGRAIRHKNDYAAILLVDRRFAMHRIQAKLPGWIRESLVGGSGRGGVADVGTSLKGFFEGKRGS</sequence>
<dbReference type="InterPro" id="IPR013020">
    <property type="entry name" value="Rad3/Chl1-like"/>
</dbReference>
<dbReference type="OrthoDB" id="267079at2759"/>
<dbReference type="GO" id="GO:0005524">
    <property type="term" value="F:ATP binding"/>
    <property type="evidence" value="ECO:0007669"/>
    <property type="project" value="UniProtKB-KW"/>
</dbReference>
<dbReference type="Gene3D" id="3.40.50.300">
    <property type="entry name" value="P-loop containing nucleotide triphosphate hydrolases"/>
    <property type="match status" value="2"/>
</dbReference>
<dbReference type="FunFam" id="3.40.50.300:FF:002774">
    <property type="entry name" value="ATP-dependent DNA helicase chl1"/>
    <property type="match status" value="1"/>
</dbReference>
<comment type="cofactor">
    <cofactor evidence="1">
        <name>[4Fe-4S] cluster</name>
        <dbReference type="ChEBI" id="CHEBI:49883"/>
    </cofactor>
</comment>
<dbReference type="PROSITE" id="PS51193">
    <property type="entry name" value="HELICASE_ATP_BIND_2"/>
    <property type="match status" value="1"/>
</dbReference>
<dbReference type="InterPro" id="IPR006554">
    <property type="entry name" value="Helicase-like_DEXD_c2"/>
</dbReference>
<evidence type="ECO:0000256" key="5">
    <source>
        <dbReference type="ARBA" id="ARBA00017386"/>
    </source>
</evidence>
<keyword evidence="16" id="KW-0131">Cell cycle</keyword>
<dbReference type="NCBIfam" id="TIGR00604">
    <property type="entry name" value="rad3"/>
    <property type="match status" value="1"/>
</dbReference>
<evidence type="ECO:0000256" key="15">
    <source>
        <dbReference type="ARBA" id="ARBA00023242"/>
    </source>
</evidence>
<feature type="compositionally biased region" description="Low complexity" evidence="23">
    <location>
        <begin position="468"/>
        <end position="477"/>
    </location>
</feature>
<dbReference type="InterPro" id="IPR006555">
    <property type="entry name" value="ATP-dep_Helicase_C"/>
</dbReference>
<keyword evidence="12" id="KW-0411">Iron-sulfur</keyword>
<keyword evidence="8" id="KW-0378">Hydrolase</keyword>
<evidence type="ECO:0000259" key="24">
    <source>
        <dbReference type="PROSITE" id="PS51193"/>
    </source>
</evidence>
<evidence type="ECO:0000256" key="18">
    <source>
        <dbReference type="ARBA" id="ARBA00044969"/>
    </source>
</evidence>
<evidence type="ECO:0000313" key="26">
    <source>
        <dbReference type="Proteomes" id="UP000308768"/>
    </source>
</evidence>
<evidence type="ECO:0000256" key="22">
    <source>
        <dbReference type="ARBA" id="ARBA00048954"/>
    </source>
</evidence>
<protein>
    <recommendedName>
        <fullName evidence="5">ATP-dependent DNA helicase CHL1</fullName>
        <ecNumber evidence="18">5.6.2.3</ecNumber>
    </recommendedName>
    <alternativeName>
        <fullName evidence="4">ATP-dependent DNA helicase chl1</fullName>
    </alternativeName>
    <alternativeName>
        <fullName evidence="17">Chromosome loss protein 1</fullName>
    </alternativeName>
    <alternativeName>
        <fullName evidence="19 20">DNA 5'-3' helicase CHL1</fullName>
    </alternativeName>
</protein>
<dbReference type="InterPro" id="IPR002464">
    <property type="entry name" value="DNA/RNA_helicase_DEAH_CS"/>
</dbReference>
<evidence type="ECO:0000256" key="17">
    <source>
        <dbReference type="ARBA" id="ARBA00029709"/>
    </source>
</evidence>
<evidence type="ECO:0000313" key="25">
    <source>
        <dbReference type="EMBL" id="TKA74622.1"/>
    </source>
</evidence>
<dbReference type="GO" id="GO:0016818">
    <property type="term" value="F:hydrolase activity, acting on acid anhydrides, in phosphorus-containing anhydrides"/>
    <property type="evidence" value="ECO:0007669"/>
    <property type="project" value="InterPro"/>
</dbReference>
<dbReference type="FunFam" id="3.40.50.300:FF:001372">
    <property type="entry name" value="ATP-dependent DNA helicase chl1"/>
    <property type="match status" value="1"/>
</dbReference>
<dbReference type="STRING" id="331657.A0A4U0XCY5"/>